<name>A0ABP7QWT5_9ACTN</name>
<evidence type="ECO:0000313" key="1">
    <source>
        <dbReference type="EMBL" id="GAA3989122.1"/>
    </source>
</evidence>
<organism evidence="1 2">
    <name type="scientific">Streptomyces marokkonensis</name>
    <dbReference type="NCBI Taxonomy" id="324855"/>
    <lineage>
        <taxon>Bacteria</taxon>
        <taxon>Bacillati</taxon>
        <taxon>Actinomycetota</taxon>
        <taxon>Actinomycetes</taxon>
        <taxon>Kitasatosporales</taxon>
        <taxon>Streptomycetaceae</taxon>
        <taxon>Streptomyces</taxon>
    </lineage>
</organism>
<protein>
    <recommendedName>
        <fullName evidence="3">Secreted protein</fullName>
    </recommendedName>
</protein>
<evidence type="ECO:0008006" key="3">
    <source>
        <dbReference type="Google" id="ProtNLM"/>
    </source>
</evidence>
<keyword evidence="2" id="KW-1185">Reference proteome</keyword>
<accession>A0ABP7QWT5</accession>
<dbReference type="EMBL" id="BAABCQ010000080">
    <property type="protein sequence ID" value="GAA3989122.1"/>
    <property type="molecule type" value="Genomic_DNA"/>
</dbReference>
<sequence>MGMGMGMGVVLVWRGVVLVWRVRSMLGTPARHRLLKRWSPCAHLCSTAAAEGAGATNSPPLVGGRSW</sequence>
<evidence type="ECO:0000313" key="2">
    <source>
        <dbReference type="Proteomes" id="UP001500034"/>
    </source>
</evidence>
<gene>
    <name evidence="1" type="ORF">GCM10022384_41280</name>
</gene>
<dbReference type="Proteomes" id="UP001500034">
    <property type="component" value="Unassembled WGS sequence"/>
</dbReference>
<proteinExistence type="predicted"/>
<reference evidence="2" key="1">
    <citation type="journal article" date="2019" name="Int. J. Syst. Evol. Microbiol.">
        <title>The Global Catalogue of Microorganisms (GCM) 10K type strain sequencing project: providing services to taxonomists for standard genome sequencing and annotation.</title>
        <authorList>
            <consortium name="The Broad Institute Genomics Platform"/>
            <consortium name="The Broad Institute Genome Sequencing Center for Infectious Disease"/>
            <person name="Wu L."/>
            <person name="Ma J."/>
        </authorList>
    </citation>
    <scope>NUCLEOTIDE SEQUENCE [LARGE SCALE GENOMIC DNA]</scope>
    <source>
        <strain evidence="2">JCM 17027</strain>
    </source>
</reference>
<comment type="caution">
    <text evidence="1">The sequence shown here is derived from an EMBL/GenBank/DDBJ whole genome shotgun (WGS) entry which is preliminary data.</text>
</comment>